<name>A0A6J6NR54_9ZZZZ</name>
<dbReference type="InterPro" id="IPR016181">
    <property type="entry name" value="Acyl_CoA_acyltransferase"/>
</dbReference>
<dbReference type="EMBL" id="CAEZXR010000021">
    <property type="protein sequence ID" value="CAB4689250.1"/>
    <property type="molecule type" value="Genomic_DNA"/>
</dbReference>
<protein>
    <submittedName>
        <fullName evidence="4">Unannotated protein</fullName>
    </submittedName>
</protein>
<accession>A0A6J6NR54</accession>
<evidence type="ECO:0000256" key="2">
    <source>
        <dbReference type="ARBA" id="ARBA00023315"/>
    </source>
</evidence>
<dbReference type="InterPro" id="IPR050832">
    <property type="entry name" value="Bact_Acetyltransf"/>
</dbReference>
<dbReference type="PROSITE" id="PS51186">
    <property type="entry name" value="GNAT"/>
    <property type="match status" value="1"/>
</dbReference>
<keyword evidence="2" id="KW-0012">Acyltransferase</keyword>
<dbReference type="GO" id="GO:0016747">
    <property type="term" value="F:acyltransferase activity, transferring groups other than amino-acyl groups"/>
    <property type="evidence" value="ECO:0007669"/>
    <property type="project" value="InterPro"/>
</dbReference>
<proteinExistence type="predicted"/>
<organism evidence="4">
    <name type="scientific">freshwater metagenome</name>
    <dbReference type="NCBI Taxonomy" id="449393"/>
    <lineage>
        <taxon>unclassified sequences</taxon>
        <taxon>metagenomes</taxon>
        <taxon>ecological metagenomes</taxon>
    </lineage>
</organism>
<dbReference type="Pfam" id="PF00583">
    <property type="entry name" value="Acetyltransf_1"/>
    <property type="match status" value="1"/>
</dbReference>
<dbReference type="PANTHER" id="PTHR43877:SF2">
    <property type="entry name" value="AMINOALKYLPHOSPHONATE N-ACETYLTRANSFERASE-RELATED"/>
    <property type="match status" value="1"/>
</dbReference>
<dbReference type="SUPFAM" id="SSF55729">
    <property type="entry name" value="Acyl-CoA N-acyltransferases (Nat)"/>
    <property type="match status" value="1"/>
</dbReference>
<evidence type="ECO:0000256" key="1">
    <source>
        <dbReference type="ARBA" id="ARBA00022679"/>
    </source>
</evidence>
<dbReference type="AlphaFoldDB" id="A0A6J6NR54"/>
<dbReference type="CDD" id="cd04301">
    <property type="entry name" value="NAT_SF"/>
    <property type="match status" value="1"/>
</dbReference>
<feature type="domain" description="N-acetyltransferase" evidence="3">
    <location>
        <begin position="17"/>
        <end position="176"/>
    </location>
</feature>
<evidence type="ECO:0000259" key="3">
    <source>
        <dbReference type="PROSITE" id="PS51186"/>
    </source>
</evidence>
<dbReference type="Gene3D" id="3.40.630.30">
    <property type="match status" value="1"/>
</dbReference>
<dbReference type="PANTHER" id="PTHR43877">
    <property type="entry name" value="AMINOALKYLPHOSPHONATE N-ACETYLTRANSFERASE-RELATED-RELATED"/>
    <property type="match status" value="1"/>
</dbReference>
<dbReference type="InterPro" id="IPR000182">
    <property type="entry name" value="GNAT_dom"/>
</dbReference>
<sequence>MTAAGARSPDPGAAGDFEIVRVGYGHPDAALLIEQVQEEYVARYGSRDETPLDPLMFEPPSGSFFVGYLAGHPVATGAWRRSTVEAFGSTESAEIKRMYVAPPAQRRGLARRMLAHLERTAAASGARSLVLETGTAQPEAIALYVSAGYTPVPGFGYYRDQPESRCFARSLTPPAERA</sequence>
<gene>
    <name evidence="4" type="ORF">UFOPK2579_00297</name>
</gene>
<evidence type="ECO:0000313" key="4">
    <source>
        <dbReference type="EMBL" id="CAB4689250.1"/>
    </source>
</evidence>
<reference evidence="4" key="1">
    <citation type="submission" date="2020-05" db="EMBL/GenBank/DDBJ databases">
        <authorList>
            <person name="Chiriac C."/>
            <person name="Salcher M."/>
            <person name="Ghai R."/>
            <person name="Kavagutti S V."/>
        </authorList>
    </citation>
    <scope>NUCLEOTIDE SEQUENCE</scope>
</reference>
<keyword evidence="1" id="KW-0808">Transferase</keyword>